<comment type="caution">
    <text evidence="2">The sequence shown here is derived from an EMBL/GenBank/DDBJ whole genome shotgun (WGS) entry which is preliminary data.</text>
</comment>
<dbReference type="OrthoDB" id="406368at2759"/>
<keyword evidence="3" id="KW-1185">Reference proteome</keyword>
<dbReference type="Proteomes" id="UP000708148">
    <property type="component" value="Unassembled WGS sequence"/>
</dbReference>
<sequence>MRSGLASKNSTPGAGAYKNPSGVGRQVDSTRDTAPRTAFGTSSRDDIAKVFISTDHEKVNFGNDSPGPSVYNIPPGLGRQSTSNRLSSPSWRVGMEGRFNYDFIQRAKGIPGAGQYENT</sequence>
<feature type="region of interest" description="Disordered" evidence="1">
    <location>
        <begin position="1"/>
        <end position="44"/>
    </location>
</feature>
<dbReference type="AlphaFoldDB" id="A0A8S1J0R7"/>
<evidence type="ECO:0000313" key="2">
    <source>
        <dbReference type="EMBL" id="CAD7699537.1"/>
    </source>
</evidence>
<dbReference type="InterPro" id="IPR010736">
    <property type="entry name" value="SHIPPO-rpt"/>
</dbReference>
<proteinExistence type="predicted"/>
<feature type="non-terminal residue" evidence="2">
    <location>
        <position position="119"/>
    </location>
</feature>
<evidence type="ECO:0000313" key="3">
    <source>
        <dbReference type="Proteomes" id="UP000708148"/>
    </source>
</evidence>
<gene>
    <name evidence="2" type="ORF">OSTQU699_LOCUS4896</name>
</gene>
<dbReference type="PANTHER" id="PTHR40429:SF1">
    <property type="entry name" value="FLAGELLAR ASSOCIATED PROTEIN"/>
    <property type="match status" value="1"/>
</dbReference>
<dbReference type="PANTHER" id="PTHR40429">
    <property type="entry name" value="FLAGELLAR ASSOCIATED PROTEIN"/>
    <property type="match status" value="1"/>
</dbReference>
<feature type="compositionally biased region" description="Polar residues" evidence="1">
    <location>
        <begin position="1"/>
        <end position="12"/>
    </location>
</feature>
<dbReference type="Pfam" id="PF07004">
    <property type="entry name" value="SHIPPO-rpt"/>
    <property type="match status" value="2"/>
</dbReference>
<accession>A0A8S1J0R7</accession>
<evidence type="ECO:0000256" key="1">
    <source>
        <dbReference type="SAM" id="MobiDB-lite"/>
    </source>
</evidence>
<feature type="compositionally biased region" description="Polar residues" evidence="1">
    <location>
        <begin position="79"/>
        <end position="89"/>
    </location>
</feature>
<name>A0A8S1J0R7_9CHLO</name>
<feature type="region of interest" description="Disordered" evidence="1">
    <location>
        <begin position="59"/>
        <end position="89"/>
    </location>
</feature>
<organism evidence="2 3">
    <name type="scientific">Ostreobium quekettii</name>
    <dbReference type="NCBI Taxonomy" id="121088"/>
    <lineage>
        <taxon>Eukaryota</taxon>
        <taxon>Viridiplantae</taxon>
        <taxon>Chlorophyta</taxon>
        <taxon>core chlorophytes</taxon>
        <taxon>Ulvophyceae</taxon>
        <taxon>TCBD clade</taxon>
        <taxon>Bryopsidales</taxon>
        <taxon>Ostreobineae</taxon>
        <taxon>Ostreobiaceae</taxon>
        <taxon>Ostreobium</taxon>
    </lineage>
</organism>
<reference evidence="2" key="1">
    <citation type="submission" date="2020-12" db="EMBL/GenBank/DDBJ databases">
        <authorList>
            <person name="Iha C."/>
        </authorList>
    </citation>
    <scope>NUCLEOTIDE SEQUENCE</scope>
</reference>
<protein>
    <submittedName>
        <fullName evidence="2">Uncharacterized protein</fullName>
    </submittedName>
</protein>
<dbReference type="EMBL" id="CAJHUC010001045">
    <property type="protein sequence ID" value="CAD7699537.1"/>
    <property type="molecule type" value="Genomic_DNA"/>
</dbReference>